<reference evidence="4 5" key="1">
    <citation type="journal article" date="2019" name="Sci. Rep.">
        <title>Comparative genomics of chytrid fungi reveal insights into the obligate biotrophic and pathogenic lifestyle of Synchytrium endobioticum.</title>
        <authorList>
            <person name="van de Vossenberg B.T.L.H."/>
            <person name="Warris S."/>
            <person name="Nguyen H.D.T."/>
            <person name="van Gent-Pelzer M.P.E."/>
            <person name="Joly D.L."/>
            <person name="van de Geest H.C."/>
            <person name="Bonants P.J.M."/>
            <person name="Smith D.S."/>
            <person name="Levesque C.A."/>
            <person name="van der Lee T.A.J."/>
        </authorList>
    </citation>
    <scope>NUCLEOTIDE SEQUENCE [LARGE SCALE GENOMIC DNA]</scope>
    <source>
        <strain evidence="4 5">CBS 675.73</strain>
    </source>
</reference>
<dbReference type="Gene3D" id="3.60.110.10">
    <property type="entry name" value="Carbon-nitrogen hydrolase"/>
    <property type="match status" value="1"/>
</dbReference>
<dbReference type="PROSITE" id="PS50263">
    <property type="entry name" value="CN_HYDROLASE"/>
    <property type="match status" value="1"/>
</dbReference>
<dbReference type="SUPFAM" id="SSF56317">
    <property type="entry name" value="Carbon-nitrogen hydrolase"/>
    <property type="match status" value="1"/>
</dbReference>
<gene>
    <name evidence="4" type="ORF">CcCBS67573_g08409</name>
</gene>
<comment type="similarity">
    <text evidence="1">Belongs to the carbon-nitrogen hydrolase superfamily. Nitrilase family.</text>
</comment>
<dbReference type="Proteomes" id="UP000320333">
    <property type="component" value="Unassembled WGS sequence"/>
</dbReference>
<dbReference type="GO" id="GO:0016836">
    <property type="term" value="F:hydro-lyase activity"/>
    <property type="evidence" value="ECO:0007669"/>
    <property type="project" value="UniProtKB-ARBA"/>
</dbReference>
<dbReference type="PANTHER" id="PTHR46044:SF1">
    <property type="entry name" value="CN HYDROLASE DOMAIN-CONTAINING PROTEIN"/>
    <property type="match status" value="1"/>
</dbReference>
<dbReference type="InterPro" id="IPR000132">
    <property type="entry name" value="Nitrilase/CN_hydratase_CS"/>
</dbReference>
<feature type="active site" description="Proton acceptor" evidence="2">
    <location>
        <position position="41"/>
    </location>
</feature>
<protein>
    <recommendedName>
        <fullName evidence="3">CN hydrolase domain-containing protein</fullName>
    </recommendedName>
</protein>
<dbReference type="InterPro" id="IPR036526">
    <property type="entry name" value="C-N_Hydrolase_sf"/>
</dbReference>
<keyword evidence="5" id="KW-1185">Reference proteome</keyword>
<evidence type="ECO:0000256" key="2">
    <source>
        <dbReference type="PROSITE-ProRule" id="PRU10139"/>
    </source>
</evidence>
<feature type="domain" description="CN hydrolase" evidence="3">
    <location>
        <begin position="1"/>
        <end position="275"/>
    </location>
</feature>
<proteinExistence type="inferred from homology"/>
<dbReference type="EMBL" id="QEAP01000545">
    <property type="protein sequence ID" value="TPX64427.1"/>
    <property type="molecule type" value="Genomic_DNA"/>
</dbReference>
<dbReference type="AlphaFoldDB" id="A0A507EM70"/>
<dbReference type="InterPro" id="IPR044149">
    <property type="entry name" value="Nitrilases_CHs"/>
</dbReference>
<evidence type="ECO:0000313" key="5">
    <source>
        <dbReference type="Proteomes" id="UP000320333"/>
    </source>
</evidence>
<dbReference type="Pfam" id="PF00795">
    <property type="entry name" value="CN_hydrolase"/>
    <property type="match status" value="1"/>
</dbReference>
<dbReference type="STRING" id="246404.A0A507EM70"/>
<name>A0A507EM70_9FUNG</name>
<dbReference type="CDD" id="cd07564">
    <property type="entry name" value="nitrilases_CHs"/>
    <property type="match status" value="1"/>
</dbReference>
<sequence length="312" mass="34592">MKVAVVQIAPVLLDKKATFEKVEARIAEAAAAGASLVTFGEATVPGYPWWVERTDGARWDAPQSKKLYAKYATEAVNIDRDLAGVQALASSLKITVVLGVIERSGHSLYCTALTISNAGVLENVHRKLMPTFEERLVWAQGDGHGLKVSSVGEFSMGVLNCWENWMPLARTSLYAQGENLHVSIWPGCFRNTQDLMRFIALESRSFVVGACNLMSKDILKSAPDFDGKEVMLAEMEKRGEDWIADGGSCVCGPDGNWIIPPFVKREGIEYADIEMDRVLEERQNFDVTGHYSRPDVLSLKVNRQRLSTVTYE</sequence>
<organism evidence="4 5">
    <name type="scientific">Chytriomyces confervae</name>
    <dbReference type="NCBI Taxonomy" id="246404"/>
    <lineage>
        <taxon>Eukaryota</taxon>
        <taxon>Fungi</taxon>
        <taxon>Fungi incertae sedis</taxon>
        <taxon>Chytridiomycota</taxon>
        <taxon>Chytridiomycota incertae sedis</taxon>
        <taxon>Chytridiomycetes</taxon>
        <taxon>Chytridiales</taxon>
        <taxon>Chytriomycetaceae</taxon>
        <taxon>Chytriomyces</taxon>
    </lineage>
</organism>
<accession>A0A507EM70</accession>
<evidence type="ECO:0000313" key="4">
    <source>
        <dbReference type="EMBL" id="TPX64427.1"/>
    </source>
</evidence>
<evidence type="ECO:0000256" key="1">
    <source>
        <dbReference type="ARBA" id="ARBA00008129"/>
    </source>
</evidence>
<dbReference type="OrthoDB" id="10250282at2759"/>
<evidence type="ECO:0000259" key="3">
    <source>
        <dbReference type="PROSITE" id="PS50263"/>
    </source>
</evidence>
<dbReference type="GO" id="GO:0000257">
    <property type="term" value="F:nitrilase activity"/>
    <property type="evidence" value="ECO:0007669"/>
    <property type="project" value="UniProtKB-ARBA"/>
</dbReference>
<dbReference type="PANTHER" id="PTHR46044">
    <property type="entry name" value="NITRILASE"/>
    <property type="match status" value="1"/>
</dbReference>
<dbReference type="InterPro" id="IPR003010">
    <property type="entry name" value="C-N_Hydrolase"/>
</dbReference>
<comment type="caution">
    <text evidence="4">The sequence shown here is derived from an EMBL/GenBank/DDBJ whole genome shotgun (WGS) entry which is preliminary data.</text>
</comment>
<dbReference type="PROSITE" id="PS00920">
    <property type="entry name" value="NITRIL_CHT_1"/>
    <property type="match status" value="1"/>
</dbReference>